<reference evidence="1 2" key="1">
    <citation type="journal article" date="2002" name="Proc. Natl. Acad. Sci. U.S.A.">
        <title>Complete genome sequence of Clostridium perfringens, an anaerobic flesh-eater.</title>
        <authorList>
            <person name="Shimizu T."/>
            <person name="Ohtani K."/>
            <person name="Hirakawa H."/>
            <person name="Ohshima K."/>
            <person name="Yamashita A."/>
            <person name="Shiba T."/>
            <person name="Ogasawara N."/>
            <person name="Hattori M."/>
            <person name="Kuhara S."/>
            <person name="Hayashi H."/>
        </authorList>
    </citation>
    <scope>NUCLEOTIDE SEQUENCE [LARGE SCALE GENOMIC DNA]</scope>
    <source>
        <strain evidence="2">13 / Type A</strain>
    </source>
</reference>
<organism evidence="1 2">
    <name type="scientific">Clostridium perfringens (strain 13 / Type A)</name>
    <dbReference type="NCBI Taxonomy" id="195102"/>
    <lineage>
        <taxon>Bacteria</taxon>
        <taxon>Bacillati</taxon>
        <taxon>Bacillota</taxon>
        <taxon>Clostridia</taxon>
        <taxon>Eubacteriales</taxon>
        <taxon>Clostridiaceae</taxon>
        <taxon>Clostridium</taxon>
    </lineage>
</organism>
<gene>
    <name evidence="1" type="ordered locus">CPE1495</name>
</gene>
<evidence type="ECO:0000313" key="2">
    <source>
        <dbReference type="Proteomes" id="UP000000818"/>
    </source>
</evidence>
<dbReference type="HOGENOM" id="CLU_2521765_0_0_9"/>
<accession>Q8XKA5</accession>
<dbReference type="Proteomes" id="UP000000818">
    <property type="component" value="Chromosome"/>
</dbReference>
<dbReference type="EMBL" id="BA000016">
    <property type="protein sequence ID" value="BAB81201.1"/>
    <property type="molecule type" value="Genomic_DNA"/>
</dbReference>
<sequence length="84" mass="9985">MSGVAGEGCEILVPFNERRPLAEIERSLVKTYRKQVWSKFIKAIKDYKLVEEGDKISYCYFRRKRFFNNGKAFSRVKKTWSNKL</sequence>
<dbReference type="STRING" id="195102.gene:10490759"/>
<evidence type="ECO:0000313" key="1">
    <source>
        <dbReference type="EMBL" id="BAB81201.1"/>
    </source>
</evidence>
<dbReference type="AlphaFoldDB" id="Q8XKA5"/>
<name>Q8XKA5_CLOPE</name>
<proteinExistence type="predicted"/>
<protein>
    <submittedName>
        <fullName evidence="1">Uncharacterized protein</fullName>
    </submittedName>
</protein>
<dbReference type="KEGG" id="cpe:CPE1495"/>